<dbReference type="GO" id="GO:0042981">
    <property type="term" value="P:regulation of apoptotic process"/>
    <property type="evidence" value="ECO:0007669"/>
    <property type="project" value="InterPro"/>
</dbReference>
<gene>
    <name evidence="2" type="ORF">NHX12_013814</name>
</gene>
<feature type="domain" description="DED" evidence="1">
    <location>
        <begin position="3"/>
        <end position="67"/>
    </location>
</feature>
<dbReference type="SUPFAM" id="SSF47986">
    <property type="entry name" value="DEATH domain"/>
    <property type="match status" value="1"/>
</dbReference>
<organism evidence="2 3">
    <name type="scientific">Muraenolepis orangiensis</name>
    <name type="common">Patagonian moray cod</name>
    <dbReference type="NCBI Taxonomy" id="630683"/>
    <lineage>
        <taxon>Eukaryota</taxon>
        <taxon>Metazoa</taxon>
        <taxon>Chordata</taxon>
        <taxon>Craniata</taxon>
        <taxon>Vertebrata</taxon>
        <taxon>Euteleostomi</taxon>
        <taxon>Actinopterygii</taxon>
        <taxon>Neopterygii</taxon>
        <taxon>Teleostei</taxon>
        <taxon>Neoteleostei</taxon>
        <taxon>Acanthomorphata</taxon>
        <taxon>Zeiogadaria</taxon>
        <taxon>Gadariae</taxon>
        <taxon>Gadiformes</taxon>
        <taxon>Muraenolepidoidei</taxon>
        <taxon>Muraenolepididae</taxon>
        <taxon>Muraenolepis</taxon>
    </lineage>
</organism>
<dbReference type="PANTHER" id="PTHR48169">
    <property type="entry name" value="DED DOMAIN-CONTAINING PROTEIN"/>
    <property type="match status" value="1"/>
</dbReference>
<evidence type="ECO:0000259" key="1">
    <source>
        <dbReference type="PROSITE" id="PS50168"/>
    </source>
</evidence>
<keyword evidence="3" id="KW-1185">Reference proteome</keyword>
<dbReference type="EMBL" id="JANIIK010000118">
    <property type="protein sequence ID" value="KAJ3585092.1"/>
    <property type="molecule type" value="Genomic_DNA"/>
</dbReference>
<proteinExistence type="predicted"/>
<dbReference type="Proteomes" id="UP001148018">
    <property type="component" value="Unassembled WGS sequence"/>
</dbReference>
<evidence type="ECO:0000313" key="2">
    <source>
        <dbReference type="EMBL" id="KAJ3585092.1"/>
    </source>
</evidence>
<evidence type="ECO:0000313" key="3">
    <source>
        <dbReference type="Proteomes" id="UP001148018"/>
    </source>
</evidence>
<protein>
    <recommendedName>
        <fullName evidence="1">DED domain-containing protein</fullName>
    </recommendedName>
</protein>
<dbReference type="InterPro" id="IPR011029">
    <property type="entry name" value="DEATH-like_dom_sf"/>
</dbReference>
<dbReference type="AlphaFoldDB" id="A0A9Q0DEA9"/>
<dbReference type="PROSITE" id="PS50168">
    <property type="entry name" value="DED"/>
    <property type="match status" value="1"/>
</dbReference>
<dbReference type="Pfam" id="PF01335">
    <property type="entry name" value="DED"/>
    <property type="match status" value="1"/>
</dbReference>
<comment type="caution">
    <text evidence="2">The sequence shown here is derived from an EMBL/GenBank/DDBJ whole genome shotgun (WGS) entry which is preliminary data.</text>
</comment>
<dbReference type="InterPro" id="IPR001875">
    <property type="entry name" value="DED_dom"/>
</dbReference>
<dbReference type="SMART" id="SM00031">
    <property type="entry name" value="DED"/>
    <property type="match status" value="1"/>
</dbReference>
<accession>A0A9Q0DEA9</accession>
<feature type="non-terminal residue" evidence="2">
    <location>
        <position position="144"/>
    </location>
</feature>
<reference evidence="2" key="1">
    <citation type="submission" date="2022-07" db="EMBL/GenBank/DDBJ databases">
        <title>Chromosome-level genome of Muraenolepis orangiensis.</title>
        <authorList>
            <person name="Kim J."/>
        </authorList>
    </citation>
    <scope>NUCLEOTIDE SEQUENCE</scope>
    <source>
        <strain evidence="2">KU_S4_2022</strain>
        <tissue evidence="2">Muscle</tissue>
    </source>
</reference>
<dbReference type="PANTHER" id="PTHR48169:SF1">
    <property type="entry name" value="ASTROCYTIC PHOSPHOPROTEIN PEA-15"/>
    <property type="match status" value="1"/>
</dbReference>
<dbReference type="OrthoDB" id="9931131at2759"/>
<sequence length="144" mass="16585">MAEYSSLLSDLSENITTEDLRQLKSACKEDIPEGESGHIACSRDWFTYLEERSKLAKDNLLYIEHIFEISPEARPADPGHRISEDNEVDTKLTRIPSAKKYKDATGTPSYQEKYFRSRYLLPIGVQGVVRNYKVYTTQDDKETE</sequence>
<dbReference type="Gene3D" id="1.10.533.10">
    <property type="entry name" value="Death Domain, Fas"/>
    <property type="match status" value="1"/>
</dbReference>
<name>A0A9Q0DEA9_9TELE</name>